<dbReference type="SUPFAM" id="SSF48264">
    <property type="entry name" value="Cytochrome P450"/>
    <property type="match status" value="1"/>
</dbReference>
<evidence type="ECO:0000256" key="3">
    <source>
        <dbReference type="ARBA" id="ARBA00022617"/>
    </source>
</evidence>
<keyword evidence="6" id="KW-0560">Oxidoreductase</keyword>
<gene>
    <name evidence="8" type="ORF">PT974_03227</name>
</gene>
<keyword evidence="7" id="KW-1133">Transmembrane helix</keyword>
<dbReference type="InterPro" id="IPR002403">
    <property type="entry name" value="Cyt_P450_E_grp-IV"/>
</dbReference>
<dbReference type="Proteomes" id="UP001338125">
    <property type="component" value="Unassembled WGS sequence"/>
</dbReference>
<dbReference type="PRINTS" id="PR00465">
    <property type="entry name" value="EP450IV"/>
</dbReference>
<keyword evidence="7" id="KW-0812">Transmembrane</keyword>
<proteinExistence type="inferred from homology"/>
<keyword evidence="9" id="KW-1185">Reference proteome</keyword>
<sequence length="525" mass="60544">MPHNLTFVTALLMGTCFSYFLNRLTDLSLRQTSLLALFVVGISWVVYRSFIYPFYLSPLRHIPTIPGCPLWGHTIERFRRERGLWEREWHRKYGNVIRFFSPFGFETLSVTDLDSIREMTTTNPYRYQKPASISIGMRNVLGNGLLFVDGDEHARQRKTLTPAFSHSSIRELEHIFWEKGLTLCHLLTTNTSPDRTQSVLISPLLNRATLDIIGKAAFGYDVDSLRNPGEPLAEAYSSLFKFDLVSNIILLWRILSPQVRYLPVEINRTLTKVRQDIKVVVHYIVSNRLKSGEKSILERALRYSEELKERDMMSITSIEDQVMMFLAVGHESTSTAVAWTLDLLAKHPDIQNRLRCEILGALPNLPELDAEELANYNLESLPYLNKVCQESLRYLPTVPMTIRECMEDCKLAGHHVPKGTWVLLVPNAINHLSSYWGEDADTFDPDRWDHLPRSWCPAAYLTFLQGPRGCIGRKFAETEMKVLLCCLLARFSFERDAEWPDQALKKEWRVVHRPRDGIKLLMKAL</sequence>
<dbReference type="CDD" id="cd11069">
    <property type="entry name" value="CYP_FUM15-like"/>
    <property type="match status" value="1"/>
</dbReference>
<evidence type="ECO:0000256" key="6">
    <source>
        <dbReference type="ARBA" id="ARBA00023033"/>
    </source>
</evidence>
<evidence type="ECO:0000256" key="2">
    <source>
        <dbReference type="ARBA" id="ARBA00010617"/>
    </source>
</evidence>
<keyword evidence="5" id="KW-0408">Iron</keyword>
<evidence type="ECO:0000256" key="7">
    <source>
        <dbReference type="SAM" id="Phobius"/>
    </source>
</evidence>
<feature type="transmembrane region" description="Helical" evidence="7">
    <location>
        <begin position="6"/>
        <end position="22"/>
    </location>
</feature>
<dbReference type="Pfam" id="PF00067">
    <property type="entry name" value="p450"/>
    <property type="match status" value="1"/>
</dbReference>
<dbReference type="PANTHER" id="PTHR24305">
    <property type="entry name" value="CYTOCHROME P450"/>
    <property type="match status" value="1"/>
</dbReference>
<evidence type="ECO:0000256" key="4">
    <source>
        <dbReference type="ARBA" id="ARBA00022723"/>
    </source>
</evidence>
<dbReference type="EMBL" id="JAVFKD010000004">
    <property type="protein sequence ID" value="KAK5994841.1"/>
    <property type="molecule type" value="Genomic_DNA"/>
</dbReference>
<keyword evidence="7" id="KW-0472">Membrane</keyword>
<reference evidence="8 9" key="1">
    <citation type="submission" date="2024-01" db="EMBL/GenBank/DDBJ databases">
        <title>Complete genome of Cladobotryum mycophilum ATHUM6906.</title>
        <authorList>
            <person name="Christinaki A.C."/>
            <person name="Myridakis A.I."/>
            <person name="Kouvelis V.N."/>
        </authorList>
    </citation>
    <scope>NUCLEOTIDE SEQUENCE [LARGE SCALE GENOMIC DNA]</scope>
    <source>
        <strain evidence="8 9">ATHUM6906</strain>
    </source>
</reference>
<evidence type="ECO:0000256" key="1">
    <source>
        <dbReference type="ARBA" id="ARBA00001971"/>
    </source>
</evidence>
<comment type="cofactor">
    <cofactor evidence="1">
        <name>heme</name>
        <dbReference type="ChEBI" id="CHEBI:30413"/>
    </cofactor>
</comment>
<keyword evidence="3" id="KW-0349">Heme</keyword>
<organism evidence="8 9">
    <name type="scientific">Cladobotryum mycophilum</name>
    <dbReference type="NCBI Taxonomy" id="491253"/>
    <lineage>
        <taxon>Eukaryota</taxon>
        <taxon>Fungi</taxon>
        <taxon>Dikarya</taxon>
        <taxon>Ascomycota</taxon>
        <taxon>Pezizomycotina</taxon>
        <taxon>Sordariomycetes</taxon>
        <taxon>Hypocreomycetidae</taxon>
        <taxon>Hypocreales</taxon>
        <taxon>Hypocreaceae</taxon>
        <taxon>Cladobotryum</taxon>
    </lineage>
</organism>
<dbReference type="InterPro" id="IPR050121">
    <property type="entry name" value="Cytochrome_P450_monoxygenase"/>
</dbReference>
<dbReference type="InterPro" id="IPR036396">
    <property type="entry name" value="Cyt_P450_sf"/>
</dbReference>
<dbReference type="PANTHER" id="PTHR24305:SF166">
    <property type="entry name" value="CYTOCHROME P450 12A4, MITOCHONDRIAL-RELATED"/>
    <property type="match status" value="1"/>
</dbReference>
<dbReference type="PRINTS" id="PR00385">
    <property type="entry name" value="P450"/>
</dbReference>
<feature type="transmembrane region" description="Helical" evidence="7">
    <location>
        <begin position="34"/>
        <end position="55"/>
    </location>
</feature>
<evidence type="ECO:0000256" key="5">
    <source>
        <dbReference type="ARBA" id="ARBA00023004"/>
    </source>
</evidence>
<comment type="similarity">
    <text evidence="2">Belongs to the cytochrome P450 family.</text>
</comment>
<evidence type="ECO:0000313" key="9">
    <source>
        <dbReference type="Proteomes" id="UP001338125"/>
    </source>
</evidence>
<comment type="caution">
    <text evidence="8">The sequence shown here is derived from an EMBL/GenBank/DDBJ whole genome shotgun (WGS) entry which is preliminary data.</text>
</comment>
<protein>
    <submittedName>
        <fullName evidence="8">Cytochrome P450 monooxygenase ALT8-like protein</fullName>
    </submittedName>
</protein>
<name>A0ABR0SRP1_9HYPO</name>
<keyword evidence="4" id="KW-0479">Metal-binding</keyword>
<dbReference type="InterPro" id="IPR001128">
    <property type="entry name" value="Cyt_P450"/>
</dbReference>
<accession>A0ABR0SRP1</accession>
<dbReference type="Gene3D" id="1.10.630.10">
    <property type="entry name" value="Cytochrome P450"/>
    <property type="match status" value="1"/>
</dbReference>
<evidence type="ECO:0000313" key="8">
    <source>
        <dbReference type="EMBL" id="KAK5994841.1"/>
    </source>
</evidence>
<keyword evidence="6" id="KW-0503">Monooxygenase</keyword>